<dbReference type="GO" id="GO:0030170">
    <property type="term" value="F:pyridoxal phosphate binding"/>
    <property type="evidence" value="ECO:0007669"/>
    <property type="project" value="InterPro"/>
</dbReference>
<protein>
    <submittedName>
        <fullName evidence="4">Glutamate-1-semialdehyde 2,1-aminomutase</fullName>
    </submittedName>
</protein>
<proteinExistence type="inferred from homology"/>
<dbReference type="PANTHER" id="PTHR43713">
    <property type="entry name" value="GLUTAMATE-1-SEMIALDEHYDE 2,1-AMINOMUTASE"/>
    <property type="match status" value="1"/>
</dbReference>
<dbReference type="OrthoDB" id="9801052at2"/>
<keyword evidence="5" id="KW-1185">Reference proteome</keyword>
<comment type="similarity">
    <text evidence="3">Belongs to the class-III pyridoxal-phosphate-dependent aminotransferase family.</text>
</comment>
<name>A0A8B2NME7_9HYPH</name>
<dbReference type="Pfam" id="PF00202">
    <property type="entry name" value="Aminotran_3"/>
    <property type="match status" value="1"/>
</dbReference>
<keyword evidence="2 3" id="KW-0663">Pyridoxal phosphate</keyword>
<evidence type="ECO:0000256" key="1">
    <source>
        <dbReference type="ARBA" id="ARBA00001933"/>
    </source>
</evidence>
<accession>A0A8B2NME7</accession>
<dbReference type="AlphaFoldDB" id="A0A8B2NME7"/>
<dbReference type="InterPro" id="IPR005814">
    <property type="entry name" value="Aminotrans_3"/>
</dbReference>
<dbReference type="GO" id="GO:0008483">
    <property type="term" value="F:transaminase activity"/>
    <property type="evidence" value="ECO:0007669"/>
    <property type="project" value="InterPro"/>
</dbReference>
<dbReference type="InterPro" id="IPR015421">
    <property type="entry name" value="PyrdxlP-dep_Trfase_major"/>
</dbReference>
<dbReference type="InterPro" id="IPR049704">
    <property type="entry name" value="Aminotrans_3_PPA_site"/>
</dbReference>
<evidence type="ECO:0000256" key="2">
    <source>
        <dbReference type="ARBA" id="ARBA00022898"/>
    </source>
</evidence>
<dbReference type="PROSITE" id="PS00600">
    <property type="entry name" value="AA_TRANSFER_CLASS_3"/>
    <property type="match status" value="1"/>
</dbReference>
<dbReference type="InterPro" id="IPR015422">
    <property type="entry name" value="PyrdxlP-dep_Trfase_small"/>
</dbReference>
<evidence type="ECO:0000256" key="3">
    <source>
        <dbReference type="RuleBase" id="RU003560"/>
    </source>
</evidence>
<evidence type="ECO:0000313" key="4">
    <source>
        <dbReference type="EMBL" id="RAI00807.1"/>
    </source>
</evidence>
<comment type="cofactor">
    <cofactor evidence="1">
        <name>pyridoxal 5'-phosphate</name>
        <dbReference type="ChEBI" id="CHEBI:597326"/>
    </cofactor>
</comment>
<organism evidence="4 5">
    <name type="scientific">Acuticoccus sediminis</name>
    <dbReference type="NCBI Taxonomy" id="2184697"/>
    <lineage>
        <taxon>Bacteria</taxon>
        <taxon>Pseudomonadati</taxon>
        <taxon>Pseudomonadota</taxon>
        <taxon>Alphaproteobacteria</taxon>
        <taxon>Hyphomicrobiales</taxon>
        <taxon>Amorphaceae</taxon>
        <taxon>Acuticoccus</taxon>
    </lineage>
</organism>
<dbReference type="PANTHER" id="PTHR43713:SF3">
    <property type="entry name" value="GLUTAMATE-1-SEMIALDEHYDE 2,1-AMINOMUTASE 1, CHLOROPLASTIC-RELATED"/>
    <property type="match status" value="1"/>
</dbReference>
<evidence type="ECO:0000313" key="5">
    <source>
        <dbReference type="Proteomes" id="UP000249590"/>
    </source>
</evidence>
<dbReference type="Gene3D" id="3.40.640.10">
    <property type="entry name" value="Type I PLP-dependent aspartate aminotransferase-like (Major domain)"/>
    <property type="match status" value="1"/>
</dbReference>
<dbReference type="Proteomes" id="UP000249590">
    <property type="component" value="Unassembled WGS sequence"/>
</dbReference>
<dbReference type="Gene3D" id="3.90.1150.10">
    <property type="entry name" value="Aspartate Aminotransferase, domain 1"/>
    <property type="match status" value="1"/>
</dbReference>
<dbReference type="InterPro" id="IPR015424">
    <property type="entry name" value="PyrdxlP-dep_Trfase"/>
</dbReference>
<dbReference type="RefSeq" id="WP_111347216.1">
    <property type="nucleotide sequence ID" value="NZ_QHHQ01000003.1"/>
</dbReference>
<sequence>MDHLARPTESTRDRSLRQRAATVIPGGMWGHQRAAAVPAGYPQFFRAGEGARVTDVDGNTYIDFMCSWGPIILGHRHPAVDAAARAQWDLGDCLDGPTEHAVILAELLVETIPHAEWALFQKNGTDATTACVTIARAGTGRRRILVAQGAYHGAVPWCSPSLVGVTAEDRAHIRTYAYNDAESLRAAAEEAGGDIAAIIVSALKHDLGKRQELPDPAFARAAREICDATGAALILDDVRAGFRLDLGGSWETVGVRPDLAAYSKAIANGHALAAVTGTERFRDAASRAFFTGSFWTGGAAMAAAVTTITELSRIDGPARIEAAGLRLRAGLAWQAERHGIEIVQSGPPAMPLVQFVGDTPEAATGEAFCREALARGVYMHHRHNMFLSCAHTDAEIDRALEATDGAFAAVAARTRRG</sequence>
<dbReference type="EMBL" id="QHHQ01000003">
    <property type="protein sequence ID" value="RAI00807.1"/>
    <property type="molecule type" value="Genomic_DNA"/>
</dbReference>
<reference evidence="4 5" key="1">
    <citation type="submission" date="2018-05" db="EMBL/GenBank/DDBJ databases">
        <title>Acuticoccus sediminis sp. nov., isolated from deep-sea sediment of Indian Ocean.</title>
        <authorList>
            <person name="Liu X."/>
            <person name="Lai Q."/>
            <person name="Du Y."/>
            <person name="Sun F."/>
            <person name="Zhang X."/>
            <person name="Wang S."/>
            <person name="Shao Z."/>
        </authorList>
    </citation>
    <scope>NUCLEOTIDE SEQUENCE [LARGE SCALE GENOMIC DNA]</scope>
    <source>
        <strain evidence="4 5">PTG4-2</strain>
    </source>
</reference>
<dbReference type="SUPFAM" id="SSF53383">
    <property type="entry name" value="PLP-dependent transferases"/>
    <property type="match status" value="1"/>
</dbReference>
<gene>
    <name evidence="4" type="ORF">DLJ53_16335</name>
</gene>
<comment type="caution">
    <text evidence="4">The sequence shown here is derived from an EMBL/GenBank/DDBJ whole genome shotgun (WGS) entry which is preliminary data.</text>
</comment>